<feature type="region of interest" description="Disordered" evidence="4">
    <location>
        <begin position="1"/>
        <end position="20"/>
    </location>
</feature>
<dbReference type="AlphaFoldDB" id="A0AA36HN10"/>
<comment type="caution">
    <text evidence="6">The sequence shown here is derived from an EMBL/GenBank/DDBJ whole genome shotgun (WGS) entry which is preliminary data.</text>
</comment>
<dbReference type="InterPro" id="IPR046341">
    <property type="entry name" value="SET_dom_sf"/>
</dbReference>
<dbReference type="Gene3D" id="3.90.1410.10">
    <property type="entry name" value="set domain protein methyltransferase, domain 1"/>
    <property type="match status" value="1"/>
</dbReference>
<accession>A0AA36HN10</accession>
<keyword evidence="3" id="KW-0949">S-adenosyl-L-methionine</keyword>
<feature type="domain" description="SET" evidence="5">
    <location>
        <begin position="193"/>
        <end position="456"/>
    </location>
</feature>
<evidence type="ECO:0000256" key="1">
    <source>
        <dbReference type="ARBA" id="ARBA00022603"/>
    </source>
</evidence>
<evidence type="ECO:0000256" key="4">
    <source>
        <dbReference type="SAM" id="MobiDB-lite"/>
    </source>
</evidence>
<dbReference type="GO" id="GO:0016279">
    <property type="term" value="F:protein-lysine N-methyltransferase activity"/>
    <property type="evidence" value="ECO:0007669"/>
    <property type="project" value="TreeGrafter"/>
</dbReference>
<dbReference type="SUPFAM" id="SSF82199">
    <property type="entry name" value="SET domain"/>
    <property type="match status" value="1"/>
</dbReference>
<dbReference type="PANTHER" id="PTHR13271:SF47">
    <property type="entry name" value="ACTIN-HISTIDINE N-METHYLTRANSFERASE"/>
    <property type="match status" value="1"/>
</dbReference>
<dbReference type="PROSITE" id="PS50280">
    <property type="entry name" value="SET"/>
    <property type="match status" value="1"/>
</dbReference>
<keyword evidence="7" id="KW-1185">Reference proteome</keyword>
<dbReference type="Proteomes" id="UP001178507">
    <property type="component" value="Unassembled WGS sequence"/>
</dbReference>
<keyword evidence="2" id="KW-0808">Transferase</keyword>
<protein>
    <recommendedName>
        <fullName evidence="5">SET domain-containing protein</fullName>
    </recommendedName>
</protein>
<proteinExistence type="predicted"/>
<organism evidence="6 7">
    <name type="scientific">Effrenium voratum</name>
    <dbReference type="NCBI Taxonomy" id="2562239"/>
    <lineage>
        <taxon>Eukaryota</taxon>
        <taxon>Sar</taxon>
        <taxon>Alveolata</taxon>
        <taxon>Dinophyceae</taxon>
        <taxon>Suessiales</taxon>
        <taxon>Symbiodiniaceae</taxon>
        <taxon>Effrenium</taxon>
    </lineage>
</organism>
<dbReference type="CDD" id="cd10527">
    <property type="entry name" value="SET_LSMT"/>
    <property type="match status" value="1"/>
</dbReference>
<reference evidence="6" key="1">
    <citation type="submission" date="2023-08" db="EMBL/GenBank/DDBJ databases">
        <authorList>
            <person name="Chen Y."/>
            <person name="Shah S."/>
            <person name="Dougan E. K."/>
            <person name="Thang M."/>
            <person name="Chan C."/>
        </authorList>
    </citation>
    <scope>NUCLEOTIDE SEQUENCE</scope>
</reference>
<sequence>MGVRAAGAMGLSPDAENDPPQKQLQLVVEVPKHARPGVTKLAVDVDEGSELHVLVPAEAVAGDRLRLTKMPDGPWTCVVLRSQPLYDVANRILQSPGDQCKLQLLVPANVKPGETKLQVTISADEQVQLAVPNYASPGDLIELHRADGEPWLAKFTRDRYTTSQDPQKGLAVMAELGKTSSEAGVDADALVDRLFTVAKEAGCFVSPKIKRGCAPPLNIPGLVAVEAIEEGEELIRVPSRFHLTPPTVETSAPALAAAVQACSMPAQRRGEALHAFFLARLLADAQERVVNAAGRSVLDGKWSATADQKKVWEAYADALLAEDFSYHPFRLAACKPEEMRENLSPSQEAEYFIDMAADLMSLHETMQRCEADAYAEDAEALPPLEAEMFLRARMCAQTRVFQTCVDTTLVPVADLLNHSPTLTPGVLWGWDAEAQAMIITAVRAHSPGEELLTTYGARSNMLVYRTYGFTLHPKNEPSFTYIIRPHLVRPVLKIFMDNEEARPLMLLETSHIDDSLCQILNQVTKKGRDATEFLRLLCARSRWAYDQDERIRPCLRALAKAREEQPGSHDWWSHMEEEHKDLVNQDVVRVIMSEYLCLTAHLEAVDYADEHRADSECLSGCQAWRKSLAKALGLLKTAGGFSLSTAKAESPK</sequence>
<evidence type="ECO:0000259" key="5">
    <source>
        <dbReference type="PROSITE" id="PS50280"/>
    </source>
</evidence>
<evidence type="ECO:0000256" key="2">
    <source>
        <dbReference type="ARBA" id="ARBA00022679"/>
    </source>
</evidence>
<dbReference type="PANTHER" id="PTHR13271">
    <property type="entry name" value="UNCHARACTERIZED PUTATIVE METHYLTRANSFERASE"/>
    <property type="match status" value="1"/>
</dbReference>
<dbReference type="InterPro" id="IPR050600">
    <property type="entry name" value="SETD3_SETD6_MTase"/>
</dbReference>
<dbReference type="InterPro" id="IPR001214">
    <property type="entry name" value="SET_dom"/>
</dbReference>
<evidence type="ECO:0000256" key="3">
    <source>
        <dbReference type="ARBA" id="ARBA00022691"/>
    </source>
</evidence>
<evidence type="ECO:0000313" key="7">
    <source>
        <dbReference type="Proteomes" id="UP001178507"/>
    </source>
</evidence>
<gene>
    <name evidence="6" type="ORF">EVOR1521_LOCUS2300</name>
</gene>
<keyword evidence="1" id="KW-0489">Methyltransferase</keyword>
<evidence type="ECO:0000313" key="6">
    <source>
        <dbReference type="EMBL" id="CAJ1372161.1"/>
    </source>
</evidence>
<dbReference type="GO" id="GO:0032259">
    <property type="term" value="P:methylation"/>
    <property type="evidence" value="ECO:0007669"/>
    <property type="project" value="UniProtKB-KW"/>
</dbReference>
<dbReference type="EMBL" id="CAUJNA010000117">
    <property type="protein sequence ID" value="CAJ1372161.1"/>
    <property type="molecule type" value="Genomic_DNA"/>
</dbReference>
<name>A0AA36HN10_9DINO</name>